<dbReference type="EMBL" id="JAVHJL010000003">
    <property type="protein sequence ID" value="KAK6507834.1"/>
    <property type="molecule type" value="Genomic_DNA"/>
</dbReference>
<accession>A0AAV9WI67</accession>
<evidence type="ECO:0000313" key="3">
    <source>
        <dbReference type="Proteomes" id="UP001370758"/>
    </source>
</evidence>
<comment type="caution">
    <text evidence="2">The sequence shown here is derived from an EMBL/GenBank/DDBJ whole genome shotgun (WGS) entry which is preliminary data.</text>
</comment>
<dbReference type="AlphaFoldDB" id="A0AAV9WI67"/>
<organism evidence="2 3">
    <name type="scientific">Arthrobotrys musiformis</name>
    <dbReference type="NCBI Taxonomy" id="47236"/>
    <lineage>
        <taxon>Eukaryota</taxon>
        <taxon>Fungi</taxon>
        <taxon>Dikarya</taxon>
        <taxon>Ascomycota</taxon>
        <taxon>Pezizomycotina</taxon>
        <taxon>Orbiliomycetes</taxon>
        <taxon>Orbiliales</taxon>
        <taxon>Orbiliaceae</taxon>
        <taxon>Arthrobotrys</taxon>
    </lineage>
</organism>
<feature type="region of interest" description="Disordered" evidence="1">
    <location>
        <begin position="29"/>
        <end position="60"/>
    </location>
</feature>
<sequence length="103" mass="11317">MPELDPRNASASAESSKAAFESAVEVLSGLRETNPASEYDQRNEPPLDYNSDRPTFSSSAHLVPKTEEELAYDRCKKLPVKTSMVSVREELGIPSTGMAHDFT</sequence>
<reference evidence="2 3" key="1">
    <citation type="submission" date="2023-08" db="EMBL/GenBank/DDBJ databases">
        <authorList>
            <person name="Palmer J.M."/>
        </authorList>
    </citation>
    <scope>NUCLEOTIDE SEQUENCE [LARGE SCALE GENOMIC DNA]</scope>
    <source>
        <strain evidence="2 3">TWF481</strain>
    </source>
</reference>
<protein>
    <submittedName>
        <fullName evidence="2">Uncharacterized protein</fullName>
    </submittedName>
</protein>
<dbReference type="Proteomes" id="UP001370758">
    <property type="component" value="Unassembled WGS sequence"/>
</dbReference>
<name>A0AAV9WI67_9PEZI</name>
<gene>
    <name evidence="2" type="ORF">TWF481_006256</name>
</gene>
<proteinExistence type="predicted"/>
<evidence type="ECO:0000313" key="2">
    <source>
        <dbReference type="EMBL" id="KAK6507834.1"/>
    </source>
</evidence>
<keyword evidence="3" id="KW-1185">Reference proteome</keyword>
<evidence type="ECO:0000256" key="1">
    <source>
        <dbReference type="SAM" id="MobiDB-lite"/>
    </source>
</evidence>